<feature type="transmembrane region" description="Helical" evidence="1">
    <location>
        <begin position="43"/>
        <end position="67"/>
    </location>
</feature>
<keyword evidence="3" id="KW-1185">Reference proteome</keyword>
<dbReference type="Proteomes" id="UP000244727">
    <property type="component" value="Chromosome"/>
</dbReference>
<feature type="transmembrane region" description="Helical" evidence="1">
    <location>
        <begin position="16"/>
        <end position="37"/>
    </location>
</feature>
<reference evidence="2 3" key="1">
    <citation type="submission" date="2018-04" db="EMBL/GenBank/DDBJ databases">
        <title>Halococcoides cellulosivorans gen. nov., sp. nov., an extremely halophilic cellulose-utilizing haloarchaeon from hypersaline lakes.</title>
        <authorList>
            <person name="Sorokin D.Y."/>
            <person name="Toshchakov S.V."/>
            <person name="Samarov N.I."/>
            <person name="Korzhenkov A."/>
            <person name="Kublanov I.V."/>
        </authorList>
    </citation>
    <scope>NUCLEOTIDE SEQUENCE [LARGE SCALE GENOMIC DNA]</scope>
    <source>
        <strain evidence="2 3">HArcel1</strain>
    </source>
</reference>
<dbReference type="EMBL" id="CP028858">
    <property type="protein sequence ID" value="AWB26973.1"/>
    <property type="molecule type" value="Genomic_DNA"/>
</dbReference>
<evidence type="ECO:0000313" key="2">
    <source>
        <dbReference type="EMBL" id="AWB26973.1"/>
    </source>
</evidence>
<organism evidence="2 3">
    <name type="scientific">Halococcoides cellulosivorans</name>
    <dbReference type="NCBI Taxonomy" id="1679096"/>
    <lineage>
        <taxon>Archaea</taxon>
        <taxon>Methanobacteriati</taxon>
        <taxon>Methanobacteriota</taxon>
        <taxon>Stenosarchaea group</taxon>
        <taxon>Halobacteria</taxon>
        <taxon>Halobacteriales</taxon>
        <taxon>Haloarculaceae</taxon>
        <taxon>Halococcoides</taxon>
    </lineage>
</organism>
<dbReference type="KEGG" id="harc:HARCEL1_04225"/>
<keyword evidence="1" id="KW-0812">Transmembrane</keyword>
<sequence>MSSADACDESGSTRSILAIGGVASLCCLFTAPAAFVAGGGLSAGAAAALGGTIAQILVTALTLGVLAGTITAWRRVRGPGGATDGCRCDQ</sequence>
<dbReference type="GeneID" id="36511686"/>
<accession>A0A2R4WZK1</accession>
<evidence type="ECO:0000313" key="3">
    <source>
        <dbReference type="Proteomes" id="UP000244727"/>
    </source>
</evidence>
<gene>
    <name evidence="2" type="ORF">HARCEL1_04225</name>
</gene>
<dbReference type="AlphaFoldDB" id="A0A2R4WZK1"/>
<keyword evidence="1" id="KW-1133">Transmembrane helix</keyword>
<dbReference type="RefSeq" id="WP_108381342.1">
    <property type="nucleotide sequence ID" value="NZ_CP028858.1"/>
</dbReference>
<keyword evidence="1" id="KW-0472">Membrane</keyword>
<name>A0A2R4WZK1_9EURY</name>
<evidence type="ECO:0000256" key="1">
    <source>
        <dbReference type="SAM" id="Phobius"/>
    </source>
</evidence>
<proteinExistence type="predicted"/>
<protein>
    <submittedName>
        <fullName evidence="2">Uncharacterized protein</fullName>
    </submittedName>
</protein>